<evidence type="ECO:0000313" key="11">
    <source>
        <dbReference type="EMBL" id="RVU45169.1"/>
    </source>
</evidence>
<evidence type="ECO:0000256" key="2">
    <source>
        <dbReference type="ARBA" id="ARBA00004651"/>
    </source>
</evidence>
<comment type="similarity">
    <text evidence="3">Belongs to the nicotinamide ribonucleoside (NR) uptake permease (TC 4.B.1) family.</text>
</comment>
<evidence type="ECO:0000256" key="1">
    <source>
        <dbReference type="ARBA" id="ARBA00002672"/>
    </source>
</evidence>
<proteinExistence type="inferred from homology"/>
<sequence length="211" mass="22924">MPALDALLAAAQPLLATAFTLWGSPVTWLEVVAFTAAVLMVLANLRVNPIAWPLAILSSLLYALLFADSKLYGEAALQFVFIAAACWGWWQWQRGRGDDGAPLRVHHLSRRGIALLTAATLAAWPLVGALLDRATDSDVPYFDALPTVASLAGQLLLARKCVENWPVWVGVNLVSVALFATKGLWLTTLLYAVFVGLSFVGWRAWRRLAVA</sequence>
<dbReference type="EMBL" id="SACR01000004">
    <property type="protein sequence ID" value="RVU45169.1"/>
    <property type="molecule type" value="Genomic_DNA"/>
</dbReference>
<dbReference type="PANTHER" id="PTHR36122:SF2">
    <property type="entry name" value="NICOTINAMIDE RIBOSIDE TRANSPORTER PNUC"/>
    <property type="match status" value="1"/>
</dbReference>
<keyword evidence="6" id="KW-1003">Cell membrane</keyword>
<organism evidence="11 12">
    <name type="scientific">Rubrivivax rivuli</name>
    <dbReference type="NCBI Taxonomy" id="1862385"/>
    <lineage>
        <taxon>Bacteria</taxon>
        <taxon>Pseudomonadati</taxon>
        <taxon>Pseudomonadota</taxon>
        <taxon>Betaproteobacteria</taxon>
        <taxon>Burkholderiales</taxon>
        <taxon>Sphaerotilaceae</taxon>
        <taxon>Rubrivivax</taxon>
    </lineage>
</organism>
<keyword evidence="5" id="KW-0813">Transport</keyword>
<comment type="caution">
    <text evidence="11">The sequence shown here is derived from an EMBL/GenBank/DDBJ whole genome shotgun (WGS) entry which is preliminary data.</text>
</comment>
<evidence type="ECO:0000256" key="9">
    <source>
        <dbReference type="ARBA" id="ARBA00023136"/>
    </source>
</evidence>
<dbReference type="GO" id="GO:0034257">
    <property type="term" value="F:nicotinamide riboside transmembrane transporter activity"/>
    <property type="evidence" value="ECO:0007669"/>
    <property type="project" value="InterPro"/>
</dbReference>
<dbReference type="OrthoDB" id="9791248at2"/>
<evidence type="ECO:0000256" key="7">
    <source>
        <dbReference type="ARBA" id="ARBA00022692"/>
    </source>
</evidence>
<comment type="subcellular location">
    <subcellularLocation>
        <location evidence="2">Cell membrane</location>
        <topology evidence="2">Multi-pass membrane protein</topology>
    </subcellularLocation>
</comment>
<feature type="transmembrane region" description="Helical" evidence="10">
    <location>
        <begin position="26"/>
        <end position="43"/>
    </location>
</feature>
<evidence type="ECO:0000256" key="3">
    <source>
        <dbReference type="ARBA" id="ARBA00006669"/>
    </source>
</evidence>
<accession>A0A437REK2</accession>
<keyword evidence="12" id="KW-1185">Reference proteome</keyword>
<dbReference type="AlphaFoldDB" id="A0A437REK2"/>
<name>A0A437REK2_9BURK</name>
<dbReference type="NCBIfam" id="TIGR01528">
    <property type="entry name" value="NMN_trans_PnuC"/>
    <property type="match status" value="1"/>
</dbReference>
<evidence type="ECO:0000256" key="10">
    <source>
        <dbReference type="SAM" id="Phobius"/>
    </source>
</evidence>
<dbReference type="PANTHER" id="PTHR36122">
    <property type="entry name" value="NICOTINAMIDE RIBOSIDE TRANSPORTER PNUC"/>
    <property type="match status" value="1"/>
</dbReference>
<dbReference type="GO" id="GO:0005886">
    <property type="term" value="C:plasma membrane"/>
    <property type="evidence" value="ECO:0007669"/>
    <property type="project" value="UniProtKB-SubCell"/>
</dbReference>
<keyword evidence="9 10" id="KW-0472">Membrane</keyword>
<keyword evidence="7 10" id="KW-0812">Transmembrane</keyword>
<evidence type="ECO:0000313" key="12">
    <source>
        <dbReference type="Proteomes" id="UP000285575"/>
    </source>
</evidence>
<keyword evidence="8 10" id="KW-1133">Transmembrane helix</keyword>
<dbReference type="InterPro" id="IPR006419">
    <property type="entry name" value="NMN_transpt_PnuC"/>
</dbReference>
<feature type="transmembrane region" description="Helical" evidence="10">
    <location>
        <begin position="113"/>
        <end position="131"/>
    </location>
</feature>
<feature type="transmembrane region" description="Helical" evidence="10">
    <location>
        <begin position="50"/>
        <end position="69"/>
    </location>
</feature>
<dbReference type="Pfam" id="PF04973">
    <property type="entry name" value="NMN_transporter"/>
    <property type="match status" value="1"/>
</dbReference>
<dbReference type="RefSeq" id="WP_128229271.1">
    <property type="nucleotide sequence ID" value="NZ_SACR01000004.1"/>
</dbReference>
<gene>
    <name evidence="11" type="ORF">EOE66_13540</name>
</gene>
<comment type="function">
    <text evidence="1">Required for nicotinamide riboside transport across the inner membrane.</text>
</comment>
<dbReference type="Proteomes" id="UP000285575">
    <property type="component" value="Unassembled WGS sequence"/>
</dbReference>
<reference evidence="11 12" key="1">
    <citation type="submission" date="2019-01" db="EMBL/GenBank/DDBJ databases">
        <authorList>
            <person name="Chen W.-M."/>
        </authorList>
    </citation>
    <scope>NUCLEOTIDE SEQUENCE [LARGE SCALE GENOMIC DNA]</scope>
    <source>
        <strain evidence="11 12">KYPY4</strain>
    </source>
</reference>
<evidence type="ECO:0000256" key="5">
    <source>
        <dbReference type="ARBA" id="ARBA00022448"/>
    </source>
</evidence>
<evidence type="ECO:0000256" key="4">
    <source>
        <dbReference type="ARBA" id="ARBA00017522"/>
    </source>
</evidence>
<feature type="transmembrane region" description="Helical" evidence="10">
    <location>
        <begin position="183"/>
        <end position="205"/>
    </location>
</feature>
<evidence type="ECO:0000256" key="6">
    <source>
        <dbReference type="ARBA" id="ARBA00022475"/>
    </source>
</evidence>
<feature type="transmembrane region" description="Helical" evidence="10">
    <location>
        <begin position="75"/>
        <end position="92"/>
    </location>
</feature>
<evidence type="ECO:0000256" key="8">
    <source>
        <dbReference type="ARBA" id="ARBA00022989"/>
    </source>
</evidence>
<protein>
    <recommendedName>
        <fullName evidence="4">Nicotinamide riboside transporter PnuC</fullName>
    </recommendedName>
</protein>